<keyword evidence="4 6" id="KW-0418">Kinase</keyword>
<gene>
    <name evidence="6" type="primary">ispE</name>
    <name evidence="8" type="ORF">HNR50_000655</name>
</gene>
<dbReference type="EC" id="2.7.1.148" evidence="6"/>
<dbReference type="SUPFAM" id="SSF55060">
    <property type="entry name" value="GHMP Kinase, C-terminal domain"/>
    <property type="match status" value="1"/>
</dbReference>
<keyword evidence="6" id="KW-0414">Isoprene biosynthesis</keyword>
<accession>A0A841R973</accession>
<comment type="similarity">
    <text evidence="6">Belongs to the GHMP kinase family. IspE subfamily.</text>
</comment>
<feature type="domain" description="GHMP kinase N-terminal" evidence="7">
    <location>
        <begin position="67"/>
        <end position="142"/>
    </location>
</feature>
<evidence type="ECO:0000256" key="1">
    <source>
        <dbReference type="ARBA" id="ARBA00017473"/>
    </source>
</evidence>
<reference evidence="8 9" key="1">
    <citation type="submission" date="2020-08" db="EMBL/GenBank/DDBJ databases">
        <title>Genomic Encyclopedia of Type Strains, Phase IV (KMG-IV): sequencing the most valuable type-strain genomes for metagenomic binning, comparative biology and taxonomic classification.</title>
        <authorList>
            <person name="Goeker M."/>
        </authorList>
    </citation>
    <scope>NUCLEOTIDE SEQUENCE [LARGE SCALE GENOMIC DNA]</scope>
    <source>
        <strain evidence="8 9">DSM 2461</strain>
    </source>
</reference>
<proteinExistence type="inferred from homology"/>
<dbReference type="EMBL" id="JACHGJ010000001">
    <property type="protein sequence ID" value="MBB6479022.1"/>
    <property type="molecule type" value="Genomic_DNA"/>
</dbReference>
<organism evidence="8 9">
    <name type="scientific">Spirochaeta isovalerica</name>
    <dbReference type="NCBI Taxonomy" id="150"/>
    <lineage>
        <taxon>Bacteria</taxon>
        <taxon>Pseudomonadati</taxon>
        <taxon>Spirochaetota</taxon>
        <taxon>Spirochaetia</taxon>
        <taxon>Spirochaetales</taxon>
        <taxon>Spirochaetaceae</taxon>
        <taxon>Spirochaeta</taxon>
    </lineage>
</organism>
<dbReference type="InterPro" id="IPR020568">
    <property type="entry name" value="Ribosomal_Su5_D2-typ_SF"/>
</dbReference>
<evidence type="ECO:0000313" key="8">
    <source>
        <dbReference type="EMBL" id="MBB6479022.1"/>
    </source>
</evidence>
<dbReference type="InterPro" id="IPR014721">
    <property type="entry name" value="Ribsml_uS5_D2-typ_fold_subgr"/>
</dbReference>
<dbReference type="Pfam" id="PF00288">
    <property type="entry name" value="GHMP_kinases_N"/>
    <property type="match status" value="1"/>
</dbReference>
<dbReference type="Proteomes" id="UP000587760">
    <property type="component" value="Unassembled WGS sequence"/>
</dbReference>
<feature type="active site" evidence="6">
    <location>
        <position position="137"/>
    </location>
</feature>
<evidence type="ECO:0000313" key="9">
    <source>
        <dbReference type="Proteomes" id="UP000587760"/>
    </source>
</evidence>
<dbReference type="AlphaFoldDB" id="A0A841R973"/>
<dbReference type="GO" id="GO:0019288">
    <property type="term" value="P:isopentenyl diphosphate biosynthetic process, methylerythritol 4-phosphate pathway"/>
    <property type="evidence" value="ECO:0007669"/>
    <property type="project" value="UniProtKB-UniRule"/>
</dbReference>
<feature type="binding site" evidence="6">
    <location>
        <begin position="95"/>
        <end position="105"/>
    </location>
    <ligand>
        <name>ATP</name>
        <dbReference type="ChEBI" id="CHEBI:30616"/>
    </ligand>
</feature>
<keyword evidence="5 6" id="KW-0067">ATP-binding</keyword>
<sequence>MSKIVRIDSPAKINLHLDIFDRREDGFHDLFSVFQMISLYDHIEIREGSNGGTCSIDGPFDFPVQDNLMYKAVTLFRRATGYSEPVHIRIVKNIPQGGGLGGGSGNAAAVLRALESLSGITIPRDEIFDLGASLGSDVPFFLGSPAALVRGRGEYLEPIEPRTDYFLLLVVPDFSINTGQAFNALARFREKHKPVYPLSEDEVLKMYREGEISRWKFHNSFLNCLKKEHNVLEHIVNLFYYSNADFAGMSGSGSVMFGIFSRQEDCVSASEKLSESFGRMIFANPLDTAMVAALQFS</sequence>
<dbReference type="InterPro" id="IPR004424">
    <property type="entry name" value="IspE"/>
</dbReference>
<dbReference type="SUPFAM" id="SSF54211">
    <property type="entry name" value="Ribosomal protein S5 domain 2-like"/>
    <property type="match status" value="1"/>
</dbReference>
<protein>
    <recommendedName>
        <fullName evidence="1 6">4-diphosphocytidyl-2-C-methyl-D-erythritol kinase</fullName>
        <shortName evidence="6">CMK</shortName>
        <ecNumber evidence="6">2.7.1.148</ecNumber>
    </recommendedName>
    <alternativeName>
        <fullName evidence="6">4-(cytidine-5'-diphospho)-2-C-methyl-D-erythritol kinase</fullName>
    </alternativeName>
</protein>
<dbReference type="NCBIfam" id="TIGR00154">
    <property type="entry name" value="ispE"/>
    <property type="match status" value="1"/>
</dbReference>
<comment type="function">
    <text evidence="6">Catalyzes the phosphorylation of the position 2 hydroxy group of 4-diphosphocytidyl-2C-methyl-D-erythritol.</text>
</comment>
<dbReference type="RefSeq" id="WP_184743695.1">
    <property type="nucleotide sequence ID" value="NZ_JACHGJ010000001.1"/>
</dbReference>
<feature type="active site" evidence="6">
    <location>
        <position position="12"/>
    </location>
</feature>
<keyword evidence="9" id="KW-1185">Reference proteome</keyword>
<dbReference type="InterPro" id="IPR006204">
    <property type="entry name" value="GHMP_kinase_N_dom"/>
</dbReference>
<dbReference type="PANTHER" id="PTHR43527:SF2">
    <property type="entry name" value="4-DIPHOSPHOCYTIDYL-2-C-METHYL-D-ERYTHRITOL KINASE, CHLOROPLASTIC"/>
    <property type="match status" value="1"/>
</dbReference>
<evidence type="ECO:0000256" key="2">
    <source>
        <dbReference type="ARBA" id="ARBA00022679"/>
    </source>
</evidence>
<comment type="caution">
    <text evidence="8">The sequence shown here is derived from an EMBL/GenBank/DDBJ whole genome shotgun (WGS) entry which is preliminary data.</text>
</comment>
<evidence type="ECO:0000259" key="7">
    <source>
        <dbReference type="Pfam" id="PF00288"/>
    </source>
</evidence>
<keyword evidence="2 6" id="KW-0808">Transferase</keyword>
<dbReference type="GO" id="GO:0016114">
    <property type="term" value="P:terpenoid biosynthetic process"/>
    <property type="evidence" value="ECO:0007669"/>
    <property type="project" value="UniProtKB-UniRule"/>
</dbReference>
<dbReference type="InterPro" id="IPR036554">
    <property type="entry name" value="GHMP_kinase_C_sf"/>
</dbReference>
<dbReference type="PIRSF" id="PIRSF010376">
    <property type="entry name" value="IspE"/>
    <property type="match status" value="1"/>
</dbReference>
<dbReference type="Gene3D" id="3.30.230.10">
    <property type="match status" value="1"/>
</dbReference>
<dbReference type="PANTHER" id="PTHR43527">
    <property type="entry name" value="4-DIPHOSPHOCYTIDYL-2-C-METHYL-D-ERYTHRITOL KINASE, CHLOROPLASTIC"/>
    <property type="match status" value="1"/>
</dbReference>
<evidence type="ECO:0000256" key="3">
    <source>
        <dbReference type="ARBA" id="ARBA00022741"/>
    </source>
</evidence>
<keyword evidence="3 6" id="KW-0547">Nucleotide-binding</keyword>
<dbReference type="Gene3D" id="3.30.70.890">
    <property type="entry name" value="GHMP kinase, C-terminal domain"/>
    <property type="match status" value="1"/>
</dbReference>
<name>A0A841R973_9SPIO</name>
<comment type="catalytic activity">
    <reaction evidence="6">
        <text>4-CDP-2-C-methyl-D-erythritol + ATP = 4-CDP-2-C-methyl-D-erythritol 2-phosphate + ADP + H(+)</text>
        <dbReference type="Rhea" id="RHEA:18437"/>
        <dbReference type="ChEBI" id="CHEBI:15378"/>
        <dbReference type="ChEBI" id="CHEBI:30616"/>
        <dbReference type="ChEBI" id="CHEBI:57823"/>
        <dbReference type="ChEBI" id="CHEBI:57919"/>
        <dbReference type="ChEBI" id="CHEBI:456216"/>
        <dbReference type="EC" id="2.7.1.148"/>
    </reaction>
</comment>
<evidence type="ECO:0000256" key="6">
    <source>
        <dbReference type="HAMAP-Rule" id="MF_00061"/>
    </source>
</evidence>
<comment type="pathway">
    <text evidence="6">Isoprenoid biosynthesis; isopentenyl diphosphate biosynthesis via DXP pathway; isopentenyl diphosphate from 1-deoxy-D-xylulose 5-phosphate: step 3/6.</text>
</comment>
<evidence type="ECO:0000256" key="4">
    <source>
        <dbReference type="ARBA" id="ARBA00022777"/>
    </source>
</evidence>
<dbReference type="GO" id="GO:0050515">
    <property type="term" value="F:4-(cytidine 5'-diphospho)-2-C-methyl-D-erythritol kinase activity"/>
    <property type="evidence" value="ECO:0007669"/>
    <property type="project" value="UniProtKB-UniRule"/>
</dbReference>
<dbReference type="HAMAP" id="MF_00061">
    <property type="entry name" value="IspE"/>
    <property type="match status" value="1"/>
</dbReference>
<dbReference type="GO" id="GO:0005524">
    <property type="term" value="F:ATP binding"/>
    <property type="evidence" value="ECO:0007669"/>
    <property type="project" value="UniProtKB-UniRule"/>
</dbReference>
<evidence type="ECO:0000256" key="5">
    <source>
        <dbReference type="ARBA" id="ARBA00022840"/>
    </source>
</evidence>
<dbReference type="UniPathway" id="UPA00056">
    <property type="reaction ID" value="UER00094"/>
</dbReference>